<dbReference type="CDD" id="cd00555">
    <property type="entry name" value="Maf"/>
    <property type="match status" value="1"/>
</dbReference>
<feature type="site" description="Important for substrate specificity" evidence="9">
    <location>
        <position position="159"/>
    </location>
</feature>
<sequence length="200" mass="21591">MPRTIVLASTSRYRRELLSRLGLAFQVASPTTDETPQAGESPRGLVSRLARAKAGSVAETISRDYPDALIIGSDQVAVRDGEILGKPGNREATIRQLTLASGQRVTFLTGLCLLDTETYQAEVDVVPFQVVFRKLDPSQIANYVARERPFDCAGGFKSESLGIALFSRMEGDDPTALVGLPLIRLVDMLVRRGVDVLGGG</sequence>
<keyword evidence="2 9" id="KW-0963">Cytoplasm</keyword>
<evidence type="ECO:0000256" key="8">
    <source>
        <dbReference type="ARBA" id="ARBA00068163"/>
    </source>
</evidence>
<keyword evidence="3 9" id="KW-0378">Hydrolase</keyword>
<comment type="catalytic activity">
    <reaction evidence="5 9">
        <text>N(7)-methyl-GTP + H2O = N(7)-methyl-GMP + diphosphate + H(+)</text>
        <dbReference type="Rhea" id="RHEA:58744"/>
        <dbReference type="ChEBI" id="CHEBI:15377"/>
        <dbReference type="ChEBI" id="CHEBI:15378"/>
        <dbReference type="ChEBI" id="CHEBI:33019"/>
        <dbReference type="ChEBI" id="CHEBI:58285"/>
        <dbReference type="ChEBI" id="CHEBI:87133"/>
    </reaction>
</comment>
<dbReference type="GO" id="GO:0005737">
    <property type="term" value="C:cytoplasm"/>
    <property type="evidence" value="ECO:0007669"/>
    <property type="project" value="UniProtKB-SubCell"/>
</dbReference>
<feature type="site" description="Important for substrate specificity" evidence="9">
    <location>
        <position position="75"/>
    </location>
</feature>
<evidence type="ECO:0000256" key="6">
    <source>
        <dbReference type="ARBA" id="ARBA00053369"/>
    </source>
</evidence>
<protein>
    <recommendedName>
        <fullName evidence="8 9">7-methyl-GTP pyrophosphatase</fullName>
        <shortName evidence="9">m(7)GTP pyrophosphatase</shortName>
        <ecNumber evidence="9">3.6.1.-</ecNumber>
    </recommendedName>
</protein>
<accession>A0A450STA3</accession>
<comment type="subcellular location">
    <subcellularLocation>
        <location evidence="1 9">Cytoplasm</location>
    </subcellularLocation>
</comment>
<feature type="active site" description="Proton acceptor" evidence="9">
    <location>
        <position position="74"/>
    </location>
</feature>
<comment type="caution">
    <text evidence="9">Lacks conserved residue(s) required for the propagation of feature annotation.</text>
</comment>
<evidence type="ECO:0000256" key="9">
    <source>
        <dbReference type="HAMAP-Rule" id="MF_00528"/>
    </source>
</evidence>
<dbReference type="EC" id="3.6.1.-" evidence="9"/>
<dbReference type="GO" id="GO:0009117">
    <property type="term" value="P:nucleotide metabolic process"/>
    <property type="evidence" value="ECO:0007669"/>
    <property type="project" value="UniProtKB-KW"/>
</dbReference>
<evidence type="ECO:0000313" key="10">
    <source>
        <dbReference type="EMBL" id="VFJ57078.1"/>
    </source>
</evidence>
<comment type="cofactor">
    <cofactor evidence="9">
        <name>a divalent metal cation</name>
        <dbReference type="ChEBI" id="CHEBI:60240"/>
    </cofactor>
</comment>
<evidence type="ECO:0000256" key="1">
    <source>
        <dbReference type="ARBA" id="ARBA00004496"/>
    </source>
</evidence>
<evidence type="ECO:0000256" key="5">
    <source>
        <dbReference type="ARBA" id="ARBA00050213"/>
    </source>
</evidence>
<evidence type="ECO:0000256" key="3">
    <source>
        <dbReference type="ARBA" id="ARBA00022801"/>
    </source>
</evidence>
<keyword evidence="4 9" id="KW-0546">Nucleotide metabolism</keyword>
<gene>
    <name evidence="10" type="ORF">BECKDK2373C_GA0170839_105721</name>
</gene>
<dbReference type="InterPro" id="IPR029001">
    <property type="entry name" value="ITPase-like_fam"/>
</dbReference>
<evidence type="ECO:0000256" key="7">
    <source>
        <dbReference type="ARBA" id="ARBA00060749"/>
    </source>
</evidence>
<dbReference type="Pfam" id="PF02545">
    <property type="entry name" value="Maf"/>
    <property type="match status" value="1"/>
</dbReference>
<dbReference type="SUPFAM" id="SSF52972">
    <property type="entry name" value="ITPase-like"/>
    <property type="match status" value="1"/>
</dbReference>
<dbReference type="GO" id="GO:0047429">
    <property type="term" value="F:nucleoside triphosphate diphosphatase activity"/>
    <property type="evidence" value="ECO:0007669"/>
    <property type="project" value="InterPro"/>
</dbReference>
<name>A0A450STA3_9GAMM</name>
<dbReference type="HAMAP" id="MF_00528">
    <property type="entry name" value="Maf"/>
    <property type="match status" value="1"/>
</dbReference>
<proteinExistence type="inferred from homology"/>
<organism evidence="10">
    <name type="scientific">Candidatus Kentrum sp. DK</name>
    <dbReference type="NCBI Taxonomy" id="2126562"/>
    <lineage>
        <taxon>Bacteria</taxon>
        <taxon>Pseudomonadati</taxon>
        <taxon>Pseudomonadota</taxon>
        <taxon>Gammaproteobacteria</taxon>
        <taxon>Candidatus Kentrum</taxon>
    </lineage>
</organism>
<evidence type="ECO:0000256" key="2">
    <source>
        <dbReference type="ARBA" id="ARBA00022490"/>
    </source>
</evidence>
<dbReference type="AlphaFoldDB" id="A0A450STA3"/>
<reference evidence="10" key="1">
    <citation type="submission" date="2019-02" db="EMBL/GenBank/DDBJ databases">
        <authorList>
            <person name="Gruber-Vodicka R. H."/>
            <person name="Seah K. B. B."/>
        </authorList>
    </citation>
    <scope>NUCLEOTIDE SEQUENCE</scope>
    <source>
        <strain evidence="10">BECK_DK161</strain>
    </source>
</reference>
<dbReference type="PANTHER" id="PTHR43213:SF10">
    <property type="entry name" value="7-METHYL-GTP PYROPHOSPHATASE"/>
    <property type="match status" value="1"/>
</dbReference>
<feature type="site" description="Important for substrate specificity" evidence="9">
    <location>
        <position position="13"/>
    </location>
</feature>
<dbReference type="EMBL" id="CAADEY010000057">
    <property type="protein sequence ID" value="VFJ57078.1"/>
    <property type="molecule type" value="Genomic_DNA"/>
</dbReference>
<dbReference type="PANTHER" id="PTHR43213">
    <property type="entry name" value="BIFUNCTIONAL DTTP/UTP PYROPHOSPHATASE/METHYLTRANSFERASE PROTEIN-RELATED"/>
    <property type="match status" value="1"/>
</dbReference>
<dbReference type="NCBIfam" id="TIGR00172">
    <property type="entry name" value="maf"/>
    <property type="match status" value="1"/>
</dbReference>
<evidence type="ECO:0000256" key="4">
    <source>
        <dbReference type="ARBA" id="ARBA00023080"/>
    </source>
</evidence>
<dbReference type="PIRSF" id="PIRSF006305">
    <property type="entry name" value="Maf"/>
    <property type="match status" value="1"/>
</dbReference>
<dbReference type="FunFam" id="3.90.950.10:FF:000005">
    <property type="entry name" value="7-methyl-GTP pyrophosphatase"/>
    <property type="match status" value="1"/>
</dbReference>
<comment type="function">
    <text evidence="6 9">Nucleoside triphosphate pyrophosphatase that hydrolyzes 7-methyl-GTP (m(7)GTP). May have a dual role in cell division arrest and in preventing the incorporation of modified nucleotides into cellular nucleic acids.</text>
</comment>
<comment type="similarity">
    <text evidence="7 9">Belongs to the Maf family. YceF subfamily.</text>
</comment>
<dbReference type="Gene3D" id="3.90.950.10">
    <property type="match status" value="1"/>
</dbReference>
<dbReference type="InterPro" id="IPR003697">
    <property type="entry name" value="Maf-like"/>
</dbReference>